<proteinExistence type="predicted"/>
<sequence>MAYYPQFGYTPYLWPYCQQQAITPFIPPTVPLPPSPNAGAGTRRVHFEDDEDYRPPRPRAPSFSSGMFGTAPPPNPAPFPSPPFVYTPLPSVMPLGPGLAQPPQGYPHRRTRSDGMLPAFAVPTWVIYPTQAPAPNPPAQLNPLLSAEYPHNCPLLFDLSLNHYDPQRLHQHGAKQGTPLSQEELSQIACWPGATRMVITCDDVPDWKVVLEPYHERPSNNGYLTVPADDINKPINVNDVLFAIHKLFQRQVRHREWVGLSDSKATAVARAYTRRCRTFPSTQAFEESQGVRRVDFLEDRYMLKGLVRQRGEQGFENLRLLVGKR</sequence>
<dbReference type="EMBL" id="MU274904">
    <property type="protein sequence ID" value="KAI0092150.1"/>
    <property type="molecule type" value="Genomic_DNA"/>
</dbReference>
<keyword evidence="2" id="KW-1185">Reference proteome</keyword>
<accession>A0ACB8UCZ4</accession>
<reference evidence="1" key="1">
    <citation type="journal article" date="2021" name="Environ. Microbiol.">
        <title>Gene family expansions and transcriptome signatures uncover fungal adaptations to wood decay.</title>
        <authorList>
            <person name="Hage H."/>
            <person name="Miyauchi S."/>
            <person name="Viragh M."/>
            <person name="Drula E."/>
            <person name="Min B."/>
            <person name="Chaduli D."/>
            <person name="Navarro D."/>
            <person name="Favel A."/>
            <person name="Norest M."/>
            <person name="Lesage-Meessen L."/>
            <person name="Balint B."/>
            <person name="Merenyi Z."/>
            <person name="de Eugenio L."/>
            <person name="Morin E."/>
            <person name="Martinez A.T."/>
            <person name="Baldrian P."/>
            <person name="Stursova M."/>
            <person name="Martinez M.J."/>
            <person name="Novotny C."/>
            <person name="Magnuson J.K."/>
            <person name="Spatafora J.W."/>
            <person name="Maurice S."/>
            <person name="Pangilinan J."/>
            <person name="Andreopoulos W."/>
            <person name="LaButti K."/>
            <person name="Hundley H."/>
            <person name="Na H."/>
            <person name="Kuo A."/>
            <person name="Barry K."/>
            <person name="Lipzen A."/>
            <person name="Henrissat B."/>
            <person name="Riley R."/>
            <person name="Ahrendt S."/>
            <person name="Nagy L.G."/>
            <person name="Grigoriev I.V."/>
            <person name="Martin F."/>
            <person name="Rosso M.N."/>
        </authorList>
    </citation>
    <scope>NUCLEOTIDE SEQUENCE</scope>
    <source>
        <strain evidence="1">CBS 384.51</strain>
    </source>
</reference>
<protein>
    <submittedName>
        <fullName evidence="1">Uncharacterized protein</fullName>
    </submittedName>
</protein>
<evidence type="ECO:0000313" key="2">
    <source>
        <dbReference type="Proteomes" id="UP001055072"/>
    </source>
</evidence>
<gene>
    <name evidence="1" type="ORF">BDY19DRAFT_928545</name>
</gene>
<dbReference type="Proteomes" id="UP001055072">
    <property type="component" value="Unassembled WGS sequence"/>
</dbReference>
<name>A0ACB8UCZ4_9APHY</name>
<comment type="caution">
    <text evidence="1">The sequence shown here is derived from an EMBL/GenBank/DDBJ whole genome shotgun (WGS) entry which is preliminary data.</text>
</comment>
<evidence type="ECO:0000313" key="1">
    <source>
        <dbReference type="EMBL" id="KAI0092150.1"/>
    </source>
</evidence>
<organism evidence="1 2">
    <name type="scientific">Irpex rosettiformis</name>
    <dbReference type="NCBI Taxonomy" id="378272"/>
    <lineage>
        <taxon>Eukaryota</taxon>
        <taxon>Fungi</taxon>
        <taxon>Dikarya</taxon>
        <taxon>Basidiomycota</taxon>
        <taxon>Agaricomycotina</taxon>
        <taxon>Agaricomycetes</taxon>
        <taxon>Polyporales</taxon>
        <taxon>Irpicaceae</taxon>
        <taxon>Irpex</taxon>
    </lineage>
</organism>